<evidence type="ECO:0000313" key="1">
    <source>
        <dbReference type="EMBL" id="THG47937.1"/>
    </source>
</evidence>
<keyword evidence="2" id="KW-1185">Reference proteome</keyword>
<comment type="caution">
    <text evidence="1">The sequence shown here is derived from an EMBL/GenBank/DDBJ whole genome shotgun (WGS) entry which is preliminary data.</text>
</comment>
<reference evidence="1" key="1">
    <citation type="submission" date="2019-04" db="EMBL/GenBank/DDBJ databases">
        <title>Microbes associate with the intestines of laboratory mice.</title>
        <authorList>
            <person name="Navarre W."/>
            <person name="Wong E."/>
            <person name="Huang K.C."/>
            <person name="Tropini C."/>
            <person name="Ng K."/>
            <person name="Yu B."/>
        </authorList>
    </citation>
    <scope>NUCLEOTIDE SEQUENCE</scope>
    <source>
        <strain evidence="1">NM86_A22</strain>
    </source>
</reference>
<sequence>MTRSEKHLLKAPLRWWRSRGFGIHPPFAYGFVDEVVRERNAYYAYAPLHCVAAEIRRLKKVNRQEKRPEREISEPAARMLLRTGAKFDWRNALVIGQTNGLAESALCMLHSEFRLFVAGKGPANVFDAVVAPFCNRISFFSDVSGAADAYMAESSSKPALVVNHIQAGDEAVVTGVAATVLACDGVVVVRNVHKNAGCSRLDINLRKCLNSRGAWFASGKASIFVGLGYLPSQHYLINLPL</sequence>
<dbReference type="Proteomes" id="UP000305401">
    <property type="component" value="Unassembled WGS sequence"/>
</dbReference>
<accession>A0AC61S4E6</accession>
<organism evidence="1 2">
    <name type="scientific">Muribaculum caecicola</name>
    <dbReference type="NCBI Taxonomy" id="3038144"/>
    <lineage>
        <taxon>Bacteria</taxon>
        <taxon>Pseudomonadati</taxon>
        <taxon>Bacteroidota</taxon>
        <taxon>Bacteroidia</taxon>
        <taxon>Bacteroidales</taxon>
        <taxon>Muribaculaceae</taxon>
        <taxon>Muribaculum</taxon>
    </lineage>
</organism>
<gene>
    <name evidence="1" type="ORF">E5990_07535</name>
</gene>
<name>A0AC61S4E6_9BACT</name>
<dbReference type="EMBL" id="SSTG01000092">
    <property type="protein sequence ID" value="THG47937.1"/>
    <property type="molecule type" value="Genomic_DNA"/>
</dbReference>
<evidence type="ECO:0000313" key="2">
    <source>
        <dbReference type="Proteomes" id="UP000305401"/>
    </source>
</evidence>
<proteinExistence type="predicted"/>
<protein>
    <submittedName>
        <fullName evidence="1">Uncharacterized protein</fullName>
    </submittedName>
</protein>